<feature type="region of interest" description="Disordered" evidence="1">
    <location>
        <begin position="265"/>
        <end position="291"/>
    </location>
</feature>
<evidence type="ECO:0000313" key="3">
    <source>
        <dbReference type="Proteomes" id="UP000824017"/>
    </source>
</evidence>
<dbReference type="AlphaFoldDB" id="A0A9D2D8U8"/>
<dbReference type="InterPro" id="IPR010106">
    <property type="entry name" value="RpnA"/>
</dbReference>
<protein>
    <submittedName>
        <fullName evidence="2">Rpn family recombination-promoting nuclease/putative transposase</fullName>
    </submittedName>
</protein>
<organism evidence="2 3">
    <name type="scientific">Candidatus Mediterraneibacter stercorigallinarum</name>
    <dbReference type="NCBI Taxonomy" id="2838686"/>
    <lineage>
        <taxon>Bacteria</taxon>
        <taxon>Bacillati</taxon>
        <taxon>Bacillota</taxon>
        <taxon>Clostridia</taxon>
        <taxon>Lachnospirales</taxon>
        <taxon>Lachnospiraceae</taxon>
        <taxon>Mediterraneibacter</taxon>
    </lineage>
</organism>
<evidence type="ECO:0000256" key="1">
    <source>
        <dbReference type="SAM" id="MobiDB-lite"/>
    </source>
</evidence>
<dbReference type="PANTHER" id="PTHR41317:SF1">
    <property type="entry name" value="PD-(D_E)XK NUCLEASE FAMILY TRANSPOSASE"/>
    <property type="match status" value="1"/>
</dbReference>
<dbReference type="Proteomes" id="UP000824017">
    <property type="component" value="Unassembled WGS sequence"/>
</dbReference>
<accession>A0A9D2D8U8</accession>
<comment type="caution">
    <text evidence="2">The sequence shown here is derived from an EMBL/GenBank/DDBJ whole genome shotgun (WGS) entry which is preliminary data.</text>
</comment>
<reference evidence="2" key="2">
    <citation type="submission" date="2021-04" db="EMBL/GenBank/DDBJ databases">
        <authorList>
            <person name="Gilroy R."/>
        </authorList>
    </citation>
    <scope>NUCLEOTIDE SEQUENCE</scope>
    <source>
        <strain evidence="2">ChiGjej1B1-13045</strain>
    </source>
</reference>
<evidence type="ECO:0000313" key="2">
    <source>
        <dbReference type="EMBL" id="HIZ12503.1"/>
    </source>
</evidence>
<name>A0A9D2D8U8_9FIRM</name>
<dbReference type="NCBIfam" id="TIGR01784">
    <property type="entry name" value="T_den_put_tspse"/>
    <property type="match status" value="1"/>
</dbReference>
<dbReference type="PANTHER" id="PTHR41317">
    <property type="entry name" value="PD-(D_E)XK NUCLEASE FAMILY TRANSPOSASE"/>
    <property type="match status" value="1"/>
</dbReference>
<gene>
    <name evidence="2" type="ORF">H9817_01035</name>
</gene>
<dbReference type="EMBL" id="DXCD01000029">
    <property type="protein sequence ID" value="HIZ12503.1"/>
    <property type="molecule type" value="Genomic_DNA"/>
</dbReference>
<dbReference type="Pfam" id="PF12784">
    <property type="entry name" value="PDDEXK_2"/>
    <property type="match status" value="1"/>
</dbReference>
<sequence length="331" mass="38386">MLMAQTDNNFIMLPTVDFCFKELMQNEKVRKGFIAALLGRNPEEIRETALIPTILPTVYSDDKLGVLDVAVLLKDGTQIDMEMQVIYFSYWTHRILFYLGKLYTGQIKKGESYKKLKKCIHVSILDFIHFPDDKKCYHKILFCDSKTGTPYTDLMELHILELKKIPSKVRNEDGIIRWMRFFSGKTREEFSTMAKTDEYISEAYSELMKLSADEKKRLEYEAREKAVRDYNTLMDSARSEGLKMGLQEGIQKGLEEGRQKGIQEGRQEGMQEGRQEGLEEGRQQGRESTTKEYTCRMLSHGMSPAEIADLLGEDRQMIDKIAAEFRQETEK</sequence>
<proteinExistence type="predicted"/>
<reference evidence="2" key="1">
    <citation type="journal article" date="2021" name="PeerJ">
        <title>Extensive microbial diversity within the chicken gut microbiome revealed by metagenomics and culture.</title>
        <authorList>
            <person name="Gilroy R."/>
            <person name="Ravi A."/>
            <person name="Getino M."/>
            <person name="Pursley I."/>
            <person name="Horton D.L."/>
            <person name="Alikhan N.F."/>
            <person name="Baker D."/>
            <person name="Gharbi K."/>
            <person name="Hall N."/>
            <person name="Watson M."/>
            <person name="Adriaenssens E.M."/>
            <person name="Foster-Nyarko E."/>
            <person name="Jarju S."/>
            <person name="Secka A."/>
            <person name="Antonio M."/>
            <person name="Oren A."/>
            <person name="Chaudhuri R.R."/>
            <person name="La Ragione R."/>
            <person name="Hildebrand F."/>
            <person name="Pallen M.J."/>
        </authorList>
    </citation>
    <scope>NUCLEOTIDE SEQUENCE</scope>
    <source>
        <strain evidence="2">ChiGjej1B1-13045</strain>
    </source>
</reference>